<dbReference type="HOGENOM" id="CLU_1314696_0_0_0"/>
<dbReference type="AlphaFoldDB" id="L0D9H9"/>
<organism evidence="1 2">
    <name type="scientific">Singulisphaera acidiphila (strain ATCC BAA-1392 / DSM 18658 / VKM B-2454 / MOB10)</name>
    <dbReference type="NCBI Taxonomy" id="886293"/>
    <lineage>
        <taxon>Bacteria</taxon>
        <taxon>Pseudomonadati</taxon>
        <taxon>Planctomycetota</taxon>
        <taxon>Planctomycetia</taxon>
        <taxon>Isosphaerales</taxon>
        <taxon>Isosphaeraceae</taxon>
        <taxon>Singulisphaera</taxon>
    </lineage>
</organism>
<evidence type="ECO:0000313" key="2">
    <source>
        <dbReference type="Proteomes" id="UP000010798"/>
    </source>
</evidence>
<dbReference type="STRING" id="886293.Sinac_0906"/>
<dbReference type="Proteomes" id="UP000010798">
    <property type="component" value="Chromosome"/>
</dbReference>
<gene>
    <name evidence="1" type="ordered locus">Sinac_0906</name>
</gene>
<evidence type="ECO:0000313" key="1">
    <source>
        <dbReference type="EMBL" id="AGA25311.1"/>
    </source>
</evidence>
<dbReference type="EMBL" id="CP003364">
    <property type="protein sequence ID" value="AGA25311.1"/>
    <property type="molecule type" value="Genomic_DNA"/>
</dbReference>
<accession>L0D9H9</accession>
<dbReference type="RefSeq" id="WP_015244489.1">
    <property type="nucleotide sequence ID" value="NC_019892.1"/>
</dbReference>
<dbReference type="KEGG" id="saci:Sinac_0906"/>
<dbReference type="OrthoDB" id="7794186at2"/>
<reference evidence="1 2" key="1">
    <citation type="submission" date="2012-02" db="EMBL/GenBank/DDBJ databases">
        <title>Complete sequence of chromosome of Singulisphaera acidiphila DSM 18658.</title>
        <authorList>
            <consortium name="US DOE Joint Genome Institute (JGI-PGF)"/>
            <person name="Lucas S."/>
            <person name="Copeland A."/>
            <person name="Lapidus A."/>
            <person name="Glavina del Rio T."/>
            <person name="Dalin E."/>
            <person name="Tice H."/>
            <person name="Bruce D."/>
            <person name="Goodwin L."/>
            <person name="Pitluck S."/>
            <person name="Peters L."/>
            <person name="Ovchinnikova G."/>
            <person name="Chertkov O."/>
            <person name="Kyrpides N."/>
            <person name="Mavromatis K."/>
            <person name="Ivanova N."/>
            <person name="Brettin T."/>
            <person name="Detter J.C."/>
            <person name="Han C."/>
            <person name="Larimer F."/>
            <person name="Land M."/>
            <person name="Hauser L."/>
            <person name="Markowitz V."/>
            <person name="Cheng J.-F."/>
            <person name="Hugenholtz P."/>
            <person name="Woyke T."/>
            <person name="Wu D."/>
            <person name="Tindall B."/>
            <person name="Pomrenke H."/>
            <person name="Brambilla E."/>
            <person name="Klenk H.-P."/>
            <person name="Eisen J.A."/>
        </authorList>
    </citation>
    <scope>NUCLEOTIDE SEQUENCE [LARGE SCALE GENOMIC DNA]</scope>
    <source>
        <strain evidence="2">ATCC BAA-1392 / DSM 18658 / VKM B-2454 / MOB10</strain>
    </source>
</reference>
<sequence>MALKITWPKPHESIPLCKTIVAFGVADESIVGVVGECRSVLEPAVPIECVLVNFLLSHDCEKDALHYRWSICFKTPGPGEYVFTVTGVRADGKLAPQTMSVQFAVEDASIRFKAGVGYASINYPVSNQDITLEASNFSATGDLIDEPLALLEFKDSNGNVIQPLDVYADCLYLQFWIASYPPLAPGVYSLHVEDVKGNSAASTGIYVGP</sequence>
<name>L0D9H9_SINAD</name>
<proteinExistence type="predicted"/>
<keyword evidence="2" id="KW-1185">Reference proteome</keyword>
<protein>
    <submittedName>
        <fullName evidence="1">Uncharacterized protein</fullName>
    </submittedName>
</protein>